<evidence type="ECO:0000256" key="3">
    <source>
        <dbReference type="ARBA" id="ARBA00022801"/>
    </source>
</evidence>
<evidence type="ECO:0000256" key="4">
    <source>
        <dbReference type="PIRSR" id="PIRSR001112-1"/>
    </source>
</evidence>
<dbReference type="OrthoDB" id="5171248at2"/>
<evidence type="ECO:0000313" key="7">
    <source>
        <dbReference type="Proteomes" id="UP000306628"/>
    </source>
</evidence>
<feature type="active site" description="Proton acceptor" evidence="4">
    <location>
        <position position="337"/>
    </location>
</feature>
<dbReference type="PANTHER" id="PTHR21661:SF35">
    <property type="entry name" value="EPOXIDE HYDROLASE"/>
    <property type="match status" value="1"/>
</dbReference>
<dbReference type="PIRSF" id="PIRSF001112">
    <property type="entry name" value="Epoxide_hydrolase"/>
    <property type="match status" value="1"/>
</dbReference>
<feature type="active site" description="Proton donor" evidence="4">
    <location>
        <position position="285"/>
    </location>
</feature>
<name>A0A5S4G402_9ACTN</name>
<comment type="caution">
    <text evidence="6">The sequence shown here is derived from an EMBL/GenBank/DDBJ whole genome shotgun (WGS) entry which is preliminary data.</text>
</comment>
<keyword evidence="3 6" id="KW-0378">Hydrolase</keyword>
<dbReference type="PANTHER" id="PTHR21661">
    <property type="entry name" value="EPOXIDE HYDROLASE 1-RELATED"/>
    <property type="match status" value="1"/>
</dbReference>
<dbReference type="InterPro" id="IPR029058">
    <property type="entry name" value="AB_hydrolase_fold"/>
</dbReference>
<reference evidence="6 7" key="1">
    <citation type="submission" date="2019-05" db="EMBL/GenBank/DDBJ databases">
        <title>Draft genome sequence of Nonomuraea zeae DSM 100528.</title>
        <authorList>
            <person name="Saricaoglu S."/>
            <person name="Isik K."/>
        </authorList>
    </citation>
    <scope>NUCLEOTIDE SEQUENCE [LARGE SCALE GENOMIC DNA]</scope>
    <source>
        <strain evidence="6 7">DSM 100528</strain>
    </source>
</reference>
<dbReference type="GO" id="GO:0097176">
    <property type="term" value="P:epoxide metabolic process"/>
    <property type="evidence" value="ECO:0007669"/>
    <property type="project" value="TreeGrafter"/>
</dbReference>
<keyword evidence="2" id="KW-0058">Aromatic hydrocarbons catabolism</keyword>
<dbReference type="GO" id="GO:0004301">
    <property type="term" value="F:epoxide hydrolase activity"/>
    <property type="evidence" value="ECO:0007669"/>
    <property type="project" value="TreeGrafter"/>
</dbReference>
<gene>
    <name evidence="6" type="ORF">ETD85_38125</name>
</gene>
<feature type="active site" description="Nucleophile" evidence="4">
    <location>
        <position position="166"/>
    </location>
</feature>
<dbReference type="SUPFAM" id="SSF53474">
    <property type="entry name" value="alpha/beta-Hydrolases"/>
    <property type="match status" value="1"/>
</dbReference>
<dbReference type="Pfam" id="PF06441">
    <property type="entry name" value="EHN"/>
    <property type="match status" value="1"/>
</dbReference>
<organism evidence="6 7">
    <name type="scientific">Nonomuraea zeae</name>
    <dbReference type="NCBI Taxonomy" id="1642303"/>
    <lineage>
        <taxon>Bacteria</taxon>
        <taxon>Bacillati</taxon>
        <taxon>Actinomycetota</taxon>
        <taxon>Actinomycetes</taxon>
        <taxon>Streptosporangiales</taxon>
        <taxon>Streptosporangiaceae</taxon>
        <taxon>Nonomuraea</taxon>
    </lineage>
</organism>
<dbReference type="AlphaFoldDB" id="A0A5S4G402"/>
<dbReference type="InterPro" id="IPR010497">
    <property type="entry name" value="Epoxide_hydro_N"/>
</dbReference>
<evidence type="ECO:0000256" key="2">
    <source>
        <dbReference type="ARBA" id="ARBA00022797"/>
    </source>
</evidence>
<keyword evidence="7" id="KW-1185">Reference proteome</keyword>
<dbReference type="Proteomes" id="UP000306628">
    <property type="component" value="Unassembled WGS sequence"/>
</dbReference>
<evidence type="ECO:0000259" key="5">
    <source>
        <dbReference type="Pfam" id="PF06441"/>
    </source>
</evidence>
<proteinExistence type="inferred from homology"/>
<evidence type="ECO:0000256" key="1">
    <source>
        <dbReference type="ARBA" id="ARBA00010088"/>
    </source>
</evidence>
<accession>A0A5S4G402</accession>
<feature type="domain" description="Epoxide hydrolase N-terminal" evidence="5">
    <location>
        <begin position="6"/>
        <end position="107"/>
    </location>
</feature>
<comment type="similarity">
    <text evidence="1">Belongs to the peptidase S33 family.</text>
</comment>
<dbReference type="Gene3D" id="3.40.50.1820">
    <property type="entry name" value="alpha/beta hydrolase"/>
    <property type="match status" value="1"/>
</dbReference>
<dbReference type="RefSeq" id="WP_138694691.1">
    <property type="nucleotide sequence ID" value="NZ_JBHSAZ010000107.1"/>
</dbReference>
<protein>
    <submittedName>
        <fullName evidence="6">Epoxide hydrolase</fullName>
    </submittedName>
</protein>
<dbReference type="EMBL" id="VCKX01000160">
    <property type="protein sequence ID" value="TMR27733.1"/>
    <property type="molecule type" value="Genomic_DNA"/>
</dbReference>
<sequence>MSSDIIPFRIEIPQADLDDLQTRLDIARFTDEVSDAYGVSVARVRRLAEYWRDGYDWRAWESRLNVHPQFVTEIDGQRIHFVHVRSADPDALPLILTHGWPGTFVEFLDVIEPLSKDFHLVIPSLPGFAFSGPTSEGGWGTVRTARAWAELMARLGYERYGAVGNDGGSMVSPEIGRTATSNVVGVHVTQIFSFPSGDPADFVDMTEEEQAAMEVLQRFWEEMGAFNTLHSQQPQTLAHALADSPVGLLGWQIQLFDLELDDDFVLTNVALYWLTGTAGSAIRFYYEDAKAPAPPAEPTTTPIGLASAKGDFQSIRRFAERDHKNIVQWHMYESGGHYAAHLAPEVYAGDVRAFFTRLLQD</sequence>
<dbReference type="InterPro" id="IPR016292">
    <property type="entry name" value="Epoxide_hydrolase"/>
</dbReference>
<evidence type="ECO:0000313" key="6">
    <source>
        <dbReference type="EMBL" id="TMR27733.1"/>
    </source>
</evidence>